<evidence type="ECO:0000313" key="2">
    <source>
        <dbReference type="Proteomes" id="UP000766486"/>
    </source>
</evidence>
<sequence length="123" mass="13184">MAGPQSKAESYTPPFFISGVLRLDVSGDKDAMAPPALTDNTYLQPSLLEQRRSLVATCWVKLRCSSFHMLPGAETAGAKPNRNDMLSAAHRTQVPQHHAMTKAVHPVSCILSGFPPSLTLGVG</sequence>
<dbReference type="Proteomes" id="UP000766486">
    <property type="component" value="Unassembled WGS sequence"/>
</dbReference>
<reference evidence="1 2" key="1">
    <citation type="submission" date="2019-06" db="EMBL/GenBank/DDBJ databases">
        <authorList>
            <person name="Broberg M."/>
        </authorList>
    </citation>
    <scope>NUCLEOTIDE SEQUENCE [LARGE SCALE GENOMIC DNA]</scope>
</reference>
<gene>
    <name evidence="1" type="ORF">CLO192961_LOCUS264251</name>
</gene>
<name>A0ABY6UF99_BIOOC</name>
<keyword evidence="2" id="KW-1185">Reference proteome</keyword>
<accession>A0ABY6UF99</accession>
<protein>
    <submittedName>
        <fullName evidence="1">Uncharacterized protein</fullName>
    </submittedName>
</protein>
<evidence type="ECO:0000313" key="1">
    <source>
        <dbReference type="EMBL" id="VUC29668.1"/>
    </source>
</evidence>
<dbReference type="EMBL" id="CABFNS010000807">
    <property type="protein sequence ID" value="VUC29668.1"/>
    <property type="molecule type" value="Genomic_DNA"/>
</dbReference>
<comment type="caution">
    <text evidence="1">The sequence shown here is derived from an EMBL/GenBank/DDBJ whole genome shotgun (WGS) entry which is preliminary data.</text>
</comment>
<organism evidence="1 2">
    <name type="scientific">Bionectria ochroleuca</name>
    <name type="common">Gliocladium roseum</name>
    <dbReference type="NCBI Taxonomy" id="29856"/>
    <lineage>
        <taxon>Eukaryota</taxon>
        <taxon>Fungi</taxon>
        <taxon>Dikarya</taxon>
        <taxon>Ascomycota</taxon>
        <taxon>Pezizomycotina</taxon>
        <taxon>Sordariomycetes</taxon>
        <taxon>Hypocreomycetidae</taxon>
        <taxon>Hypocreales</taxon>
        <taxon>Bionectriaceae</taxon>
        <taxon>Clonostachys</taxon>
    </lineage>
</organism>
<proteinExistence type="predicted"/>